<feature type="region of interest" description="Disordered" evidence="1">
    <location>
        <begin position="30"/>
        <end position="65"/>
    </location>
</feature>
<organism evidence="5 6">
    <name type="scientific">Thermoclostridium caenicola</name>
    <dbReference type="NCBI Taxonomy" id="659425"/>
    <lineage>
        <taxon>Bacteria</taxon>
        <taxon>Bacillati</taxon>
        <taxon>Bacillota</taxon>
        <taxon>Clostridia</taxon>
        <taxon>Eubacteriales</taxon>
        <taxon>Oscillospiraceae</taxon>
        <taxon>Thermoclostridium</taxon>
    </lineage>
</organism>
<dbReference type="InterPro" id="IPR023158">
    <property type="entry name" value="YerB-like_sf"/>
</dbReference>
<dbReference type="Proteomes" id="UP000324781">
    <property type="component" value="Unassembled WGS sequence"/>
</dbReference>
<evidence type="ECO:0000259" key="3">
    <source>
        <dbReference type="Pfam" id="PF11258"/>
    </source>
</evidence>
<dbReference type="PROSITE" id="PS51257">
    <property type="entry name" value="PROKAR_LIPOPROTEIN"/>
    <property type="match status" value="1"/>
</dbReference>
<dbReference type="Gene3D" id="3.50.90.10">
    <property type="entry name" value="YerB-like"/>
    <property type="match status" value="1"/>
</dbReference>
<keyword evidence="6" id="KW-1185">Reference proteome</keyword>
<reference evidence="5 6" key="1">
    <citation type="submission" date="2016-11" db="EMBL/GenBank/DDBJ databases">
        <authorList>
            <person name="Varghese N."/>
            <person name="Submissions S."/>
        </authorList>
    </citation>
    <scope>NUCLEOTIDE SEQUENCE [LARGE SCALE GENOMIC DNA]</scope>
    <source>
        <strain evidence="5 6">DSM 19027</strain>
    </source>
</reference>
<proteinExistence type="predicted"/>
<evidence type="ECO:0000256" key="1">
    <source>
        <dbReference type="SAM" id="MobiDB-lite"/>
    </source>
</evidence>
<name>A0A1M6EHD4_9FIRM</name>
<feature type="compositionally biased region" description="Pro residues" evidence="1">
    <location>
        <begin position="47"/>
        <end position="59"/>
    </location>
</feature>
<evidence type="ECO:0000256" key="2">
    <source>
        <dbReference type="SAM" id="SignalP"/>
    </source>
</evidence>
<dbReference type="InterPro" id="IPR035328">
    <property type="entry name" value="DUF3048_C"/>
</dbReference>
<feature type="signal peptide" evidence="2">
    <location>
        <begin position="1"/>
        <end position="26"/>
    </location>
</feature>
<feature type="domain" description="DUF3048" evidence="3">
    <location>
        <begin position="70"/>
        <end position="201"/>
    </location>
</feature>
<dbReference type="AlphaFoldDB" id="A0A1M6EHD4"/>
<protein>
    <recommendedName>
        <fullName evidence="7">DUF3048 domain-containing protein</fullName>
    </recommendedName>
</protein>
<dbReference type="InterPro" id="IPR021416">
    <property type="entry name" value="DUF3048_N"/>
</dbReference>
<feature type="domain" description="DUF3048" evidence="4">
    <location>
        <begin position="230"/>
        <end position="343"/>
    </location>
</feature>
<dbReference type="Pfam" id="PF11258">
    <property type="entry name" value="DUF3048"/>
    <property type="match status" value="1"/>
</dbReference>
<dbReference type="RefSeq" id="WP_149678289.1">
    <property type="nucleotide sequence ID" value="NZ_DAONMB010000075.1"/>
</dbReference>
<dbReference type="SUPFAM" id="SSF159774">
    <property type="entry name" value="YerB-like"/>
    <property type="match status" value="1"/>
</dbReference>
<dbReference type="OrthoDB" id="9779102at2"/>
<feature type="chain" id="PRO_5012567783" description="DUF3048 domain-containing protein" evidence="2">
    <location>
        <begin position="27"/>
        <end position="355"/>
    </location>
</feature>
<accession>A0A1M6EHD4</accession>
<evidence type="ECO:0000313" key="6">
    <source>
        <dbReference type="Proteomes" id="UP000324781"/>
    </source>
</evidence>
<dbReference type="Pfam" id="PF17479">
    <property type="entry name" value="DUF3048_C"/>
    <property type="match status" value="1"/>
</dbReference>
<keyword evidence="2" id="KW-0732">Signal</keyword>
<evidence type="ECO:0000259" key="4">
    <source>
        <dbReference type="Pfam" id="PF17479"/>
    </source>
</evidence>
<evidence type="ECO:0000313" key="5">
    <source>
        <dbReference type="EMBL" id="SHI84884.1"/>
    </source>
</evidence>
<evidence type="ECO:0008006" key="7">
    <source>
        <dbReference type="Google" id="ProtNLM"/>
    </source>
</evidence>
<dbReference type="EMBL" id="FQZP01000012">
    <property type="protein sequence ID" value="SHI84884.1"/>
    <property type="molecule type" value="Genomic_DNA"/>
</dbReference>
<gene>
    <name evidence="5" type="ORF">SAMN05444373_101224</name>
</gene>
<sequence>MLGKRALLAVMMLALLFLYSCGDRQAQVGAEETPAAETPDIVVVEPSPTPEPTETPPPDDNSGFVVPDPNVRPVAVMIDNQGDKVLPQGGISQAQIVYEILTEGGITRFMAIFWDTMPDMIGPVRSSRHYFLDFAMEYDAIYTHFGGSDYAKADIKKLGINNIDGLVHGNAFWDITNDPKNWQDSYTSRERVLKEAERLKYATTPKKIFPFKYHDQMTIPEGGQTAEEISIKFASSGSNCGYSYDPVTKLYKRIRMGKPHMERNTGEQVSVRNIIILKMASPPIPNDKYGRINLNDIGTGEGWYITGGKAVKLTWSKKARDAQTVLTLESGEPLVLNKGQTWIEIVPNLNNVEIK</sequence>